<dbReference type="KEGG" id="rhl:LPU83_3266"/>
<sequence length="45" mass="4966">MTRRDHPSSTSALIAARDILREVDRFQFGEIAVSVGIALHRGEVS</sequence>
<dbReference type="HOGENOM" id="CLU_3204448_0_0_5"/>
<evidence type="ECO:0000313" key="2">
    <source>
        <dbReference type="Proteomes" id="UP000019443"/>
    </source>
</evidence>
<protein>
    <submittedName>
        <fullName evidence="1">Uncharacterized protein</fullName>
    </submittedName>
</protein>
<dbReference type="Proteomes" id="UP000019443">
    <property type="component" value="Chromosome"/>
</dbReference>
<gene>
    <name evidence="1" type="ORF">LPU83_3266</name>
</gene>
<dbReference type="AlphaFoldDB" id="W6RXF9"/>
<name>W6RXF9_9HYPH</name>
<keyword evidence="2" id="KW-1185">Reference proteome</keyword>
<dbReference type="EMBL" id="HG916852">
    <property type="protein sequence ID" value="CDM58916.1"/>
    <property type="molecule type" value="Genomic_DNA"/>
</dbReference>
<organism evidence="1 2">
    <name type="scientific">Rhizobium favelukesii</name>
    <dbReference type="NCBI Taxonomy" id="348824"/>
    <lineage>
        <taxon>Bacteria</taxon>
        <taxon>Pseudomonadati</taxon>
        <taxon>Pseudomonadota</taxon>
        <taxon>Alphaproteobacteria</taxon>
        <taxon>Hyphomicrobiales</taxon>
        <taxon>Rhizobiaceae</taxon>
        <taxon>Rhizobium/Agrobacterium group</taxon>
        <taxon>Rhizobium</taxon>
    </lineage>
</organism>
<accession>W6RXF9</accession>
<evidence type="ECO:0000313" key="1">
    <source>
        <dbReference type="EMBL" id="CDM58916.1"/>
    </source>
</evidence>
<proteinExistence type="predicted"/>
<reference evidence="1" key="1">
    <citation type="submission" date="2013-11" db="EMBL/GenBank/DDBJ databases">
        <title>Draft genome sequence of the broad-host-range Rhizobium sp. LPU83 strain, a member of the low-genetic diversity Oregon-like Rhizobium sp. group.</title>
        <authorList>
            <person name="Wibberg D."/>
            <person name="Puehler A."/>
            <person name="Schlueter A."/>
        </authorList>
    </citation>
    <scope>NUCLEOTIDE SEQUENCE [LARGE SCALE GENOMIC DNA]</scope>
    <source>
        <strain evidence="1">LPU83</strain>
    </source>
</reference>